<sequence>MDLRDGHVQRGGFTGVLACRLSGRIAAFAPVSGAAMTAVAAKPDRTGGTGRSGR</sequence>
<dbReference type="EMBL" id="JAUSUT010000001">
    <property type="protein sequence ID" value="MDQ0382196.1"/>
    <property type="molecule type" value="Genomic_DNA"/>
</dbReference>
<dbReference type="Gene3D" id="3.40.50.1820">
    <property type="entry name" value="alpha/beta hydrolase"/>
    <property type="match status" value="1"/>
</dbReference>
<protein>
    <submittedName>
        <fullName evidence="1">Uncharacterized protein</fullName>
    </submittedName>
</protein>
<proteinExistence type="predicted"/>
<name>A0ABU0F3U1_9PSEU</name>
<gene>
    <name evidence="1" type="ORF">FB470_006190</name>
</gene>
<accession>A0ABU0F3U1</accession>
<dbReference type="InterPro" id="IPR029058">
    <property type="entry name" value="AB_hydrolase_fold"/>
</dbReference>
<comment type="caution">
    <text evidence="1">The sequence shown here is derived from an EMBL/GenBank/DDBJ whole genome shotgun (WGS) entry which is preliminary data.</text>
</comment>
<keyword evidence="2" id="KW-1185">Reference proteome</keyword>
<evidence type="ECO:0000313" key="2">
    <source>
        <dbReference type="Proteomes" id="UP001229651"/>
    </source>
</evidence>
<evidence type="ECO:0000313" key="1">
    <source>
        <dbReference type="EMBL" id="MDQ0382196.1"/>
    </source>
</evidence>
<organism evidence="1 2">
    <name type="scientific">Amycolatopsis thermophila</name>
    <dbReference type="NCBI Taxonomy" id="206084"/>
    <lineage>
        <taxon>Bacteria</taxon>
        <taxon>Bacillati</taxon>
        <taxon>Actinomycetota</taxon>
        <taxon>Actinomycetes</taxon>
        <taxon>Pseudonocardiales</taxon>
        <taxon>Pseudonocardiaceae</taxon>
        <taxon>Amycolatopsis</taxon>
    </lineage>
</organism>
<dbReference type="Proteomes" id="UP001229651">
    <property type="component" value="Unassembled WGS sequence"/>
</dbReference>
<reference evidence="1 2" key="1">
    <citation type="submission" date="2023-07" db="EMBL/GenBank/DDBJ databases">
        <title>Sequencing the genomes of 1000 actinobacteria strains.</title>
        <authorList>
            <person name="Klenk H.-P."/>
        </authorList>
    </citation>
    <scope>NUCLEOTIDE SEQUENCE [LARGE SCALE GENOMIC DNA]</scope>
    <source>
        <strain evidence="1 2">DSM 45805</strain>
    </source>
</reference>